<dbReference type="InterPro" id="IPR051464">
    <property type="entry name" value="Peptidase_M42_aminopept"/>
</dbReference>
<keyword evidence="2" id="KW-0031">Aminopeptidase</keyword>
<comment type="similarity">
    <text evidence="1 6">Belongs to the peptidase M42 family.</text>
</comment>
<comment type="cofactor">
    <cofactor evidence="8">
        <name>a divalent metal cation</name>
        <dbReference type="ChEBI" id="CHEBI:60240"/>
    </cofactor>
    <text evidence="8">Binds 2 divalent metal cations per subunit.</text>
</comment>
<keyword evidence="4 8" id="KW-0479">Metal-binding</keyword>
<feature type="binding site" evidence="8">
    <location>
        <position position="325"/>
    </location>
    <ligand>
        <name>Zn(2+)</name>
        <dbReference type="ChEBI" id="CHEBI:29105"/>
        <label>2</label>
    </ligand>
</feature>
<feature type="binding site" evidence="8">
    <location>
        <position position="67"/>
    </location>
    <ligand>
        <name>Zn(2+)</name>
        <dbReference type="ChEBI" id="CHEBI:29105"/>
        <label>1</label>
    </ligand>
</feature>
<feature type="binding site" evidence="8">
    <location>
        <position position="183"/>
    </location>
    <ligand>
        <name>Zn(2+)</name>
        <dbReference type="ChEBI" id="CHEBI:29105"/>
        <label>2</label>
    </ligand>
</feature>
<comment type="caution">
    <text evidence="9">The sequence shown here is derived from an EMBL/GenBank/DDBJ whole genome shotgun (WGS) entry which is preliminary data.</text>
</comment>
<feature type="binding site" evidence="8">
    <location>
        <position position="216"/>
    </location>
    <ligand>
        <name>Zn(2+)</name>
        <dbReference type="ChEBI" id="CHEBI:29105"/>
        <label>2</label>
    </ligand>
</feature>
<proteinExistence type="inferred from homology"/>
<protein>
    <submittedName>
        <fullName evidence="9">M42 family peptidase</fullName>
    </submittedName>
</protein>
<evidence type="ECO:0000256" key="7">
    <source>
        <dbReference type="PIRSR" id="PIRSR001123-1"/>
    </source>
</evidence>
<dbReference type="InterPro" id="IPR023367">
    <property type="entry name" value="Peptidase_M42_dom2"/>
</dbReference>
<dbReference type="EMBL" id="JADIMF010000143">
    <property type="protein sequence ID" value="MBO8469805.1"/>
    <property type="molecule type" value="Genomic_DNA"/>
</dbReference>
<keyword evidence="5" id="KW-0378">Hydrolase</keyword>
<dbReference type="AlphaFoldDB" id="A0A9D9NE24"/>
<feature type="binding site" evidence="8">
    <location>
        <position position="183"/>
    </location>
    <ligand>
        <name>Zn(2+)</name>
        <dbReference type="ChEBI" id="CHEBI:29105"/>
        <label>1</label>
    </ligand>
</feature>
<evidence type="ECO:0000256" key="1">
    <source>
        <dbReference type="ARBA" id="ARBA00006272"/>
    </source>
</evidence>
<dbReference type="InterPro" id="IPR008007">
    <property type="entry name" value="Peptidase_M42"/>
</dbReference>
<dbReference type="PANTHER" id="PTHR32481:SF0">
    <property type="entry name" value="AMINOPEPTIDASE YPDE-RELATED"/>
    <property type="match status" value="1"/>
</dbReference>
<reference evidence="9" key="1">
    <citation type="submission" date="2020-10" db="EMBL/GenBank/DDBJ databases">
        <authorList>
            <person name="Gilroy R."/>
        </authorList>
    </citation>
    <scope>NUCLEOTIDE SEQUENCE</scope>
    <source>
        <strain evidence="9">14700</strain>
    </source>
</reference>
<evidence type="ECO:0000313" key="9">
    <source>
        <dbReference type="EMBL" id="MBO8469805.1"/>
    </source>
</evidence>
<sequence>MKENREYASLIASLSNANGVSGFEDEVLRVLEKESEGLGKRHRDSLLNYYIEDERDSSLPLVQLDCHSDEVGFMVRAIRPDGMLEFMAIGGWVVTNIPAHMVRVQTASGKYIPGVVASKPPHYMSDAEKKTPLDISQLVIDIGATSAEEVRDVYRVRIAAPVVPDVTAFWDEEHDRIFGKAFDNRMGCAEVISVLSELKGEKLNVRLTGAFASQEEVGVRGATVTAQTVRPDVAIVFEGCPADDTVVPGYQVQTAVGKGPMLRHIDARMITNPRFQRFALDVAEEEGIPVQEAVRTGGSTNGSVINLTGRGVPAIVIGIPVRYAHTHYGISSVSDFVNGLKLAIAVIRRLSRETIESF</sequence>
<evidence type="ECO:0000256" key="8">
    <source>
        <dbReference type="PIRSR" id="PIRSR001123-2"/>
    </source>
</evidence>
<organism evidence="9 10">
    <name type="scientific">Candidatus Ornithospirochaeta stercoravium</name>
    <dbReference type="NCBI Taxonomy" id="2840897"/>
    <lineage>
        <taxon>Bacteria</taxon>
        <taxon>Pseudomonadati</taxon>
        <taxon>Spirochaetota</taxon>
        <taxon>Spirochaetia</taxon>
        <taxon>Spirochaetales</taxon>
        <taxon>Spirochaetaceae</taxon>
        <taxon>Spirochaetaceae incertae sedis</taxon>
        <taxon>Candidatus Ornithospirochaeta</taxon>
    </lineage>
</organism>
<dbReference type="SUPFAM" id="SSF53187">
    <property type="entry name" value="Zn-dependent exopeptidases"/>
    <property type="match status" value="1"/>
</dbReference>
<dbReference type="PANTHER" id="PTHR32481">
    <property type="entry name" value="AMINOPEPTIDASE"/>
    <property type="match status" value="1"/>
</dbReference>
<dbReference type="Gene3D" id="2.40.30.40">
    <property type="entry name" value="Peptidase M42, domain 2"/>
    <property type="match status" value="1"/>
</dbReference>
<evidence type="ECO:0000256" key="2">
    <source>
        <dbReference type="ARBA" id="ARBA00022438"/>
    </source>
</evidence>
<dbReference type="PIRSF" id="PIRSF001123">
    <property type="entry name" value="PepA_GA"/>
    <property type="match status" value="1"/>
</dbReference>
<keyword evidence="3" id="KW-0645">Protease</keyword>
<dbReference type="GO" id="GO:0006508">
    <property type="term" value="P:proteolysis"/>
    <property type="evidence" value="ECO:0007669"/>
    <property type="project" value="UniProtKB-KW"/>
</dbReference>
<evidence type="ECO:0000256" key="4">
    <source>
        <dbReference type="ARBA" id="ARBA00022723"/>
    </source>
</evidence>
<feature type="active site" description="Proton acceptor" evidence="7">
    <location>
        <position position="215"/>
    </location>
</feature>
<name>A0A9D9NE24_9SPIO</name>
<dbReference type="GO" id="GO:0004177">
    <property type="term" value="F:aminopeptidase activity"/>
    <property type="evidence" value="ECO:0007669"/>
    <property type="project" value="UniProtKB-UniRule"/>
</dbReference>
<dbReference type="Gene3D" id="3.40.630.10">
    <property type="entry name" value="Zn peptidases"/>
    <property type="match status" value="1"/>
</dbReference>
<dbReference type="Pfam" id="PF05343">
    <property type="entry name" value="Peptidase_M42"/>
    <property type="match status" value="1"/>
</dbReference>
<evidence type="ECO:0000256" key="3">
    <source>
        <dbReference type="ARBA" id="ARBA00022670"/>
    </source>
</evidence>
<reference evidence="9" key="2">
    <citation type="journal article" date="2021" name="PeerJ">
        <title>Extensive microbial diversity within the chicken gut microbiome revealed by metagenomics and culture.</title>
        <authorList>
            <person name="Gilroy R."/>
            <person name="Ravi A."/>
            <person name="Getino M."/>
            <person name="Pursley I."/>
            <person name="Horton D.L."/>
            <person name="Alikhan N.F."/>
            <person name="Baker D."/>
            <person name="Gharbi K."/>
            <person name="Hall N."/>
            <person name="Watson M."/>
            <person name="Adriaenssens E.M."/>
            <person name="Foster-Nyarko E."/>
            <person name="Jarju S."/>
            <person name="Secka A."/>
            <person name="Antonio M."/>
            <person name="Oren A."/>
            <person name="Chaudhuri R.R."/>
            <person name="La Ragione R."/>
            <person name="Hildebrand F."/>
            <person name="Pallen M.J."/>
        </authorList>
    </citation>
    <scope>NUCLEOTIDE SEQUENCE</scope>
    <source>
        <strain evidence="9">14700</strain>
    </source>
</reference>
<evidence type="ECO:0000256" key="6">
    <source>
        <dbReference type="PIRNR" id="PIRNR001123"/>
    </source>
</evidence>
<accession>A0A9D9NE24</accession>
<dbReference type="Proteomes" id="UP000810292">
    <property type="component" value="Unassembled WGS sequence"/>
</dbReference>
<dbReference type="GO" id="GO:0046872">
    <property type="term" value="F:metal ion binding"/>
    <property type="evidence" value="ECO:0007669"/>
    <property type="project" value="UniProtKB-UniRule"/>
</dbReference>
<evidence type="ECO:0000256" key="5">
    <source>
        <dbReference type="ARBA" id="ARBA00022801"/>
    </source>
</evidence>
<feature type="binding site" evidence="8">
    <location>
        <position position="238"/>
    </location>
    <ligand>
        <name>Zn(2+)</name>
        <dbReference type="ChEBI" id="CHEBI:29105"/>
        <label>1</label>
    </ligand>
</feature>
<gene>
    <name evidence="9" type="ORF">IAA72_08485</name>
</gene>
<dbReference type="SUPFAM" id="SSF101821">
    <property type="entry name" value="Aminopeptidase/glucanase lid domain"/>
    <property type="match status" value="1"/>
</dbReference>
<evidence type="ECO:0000313" key="10">
    <source>
        <dbReference type="Proteomes" id="UP000810292"/>
    </source>
</evidence>